<dbReference type="PROSITE" id="PS50994">
    <property type="entry name" value="INTEGRASE"/>
    <property type="match status" value="1"/>
</dbReference>
<evidence type="ECO:0000313" key="3">
    <source>
        <dbReference type="EMBL" id="KAF2885734.1"/>
    </source>
</evidence>
<dbReference type="InterPro" id="IPR012337">
    <property type="entry name" value="RNaseH-like_sf"/>
</dbReference>
<feature type="region of interest" description="Disordered" evidence="1">
    <location>
        <begin position="95"/>
        <end position="141"/>
    </location>
</feature>
<dbReference type="InterPro" id="IPR001584">
    <property type="entry name" value="Integrase_cat-core"/>
</dbReference>
<dbReference type="Gene3D" id="3.30.420.10">
    <property type="entry name" value="Ribonuclease H-like superfamily/Ribonuclease H"/>
    <property type="match status" value="1"/>
</dbReference>
<name>A0A8K0G4K4_IGNLU</name>
<dbReference type="SUPFAM" id="SSF53098">
    <property type="entry name" value="Ribonuclease H-like"/>
    <property type="match status" value="1"/>
</dbReference>
<dbReference type="OrthoDB" id="8037646at2759"/>
<evidence type="ECO:0000259" key="2">
    <source>
        <dbReference type="PROSITE" id="PS50994"/>
    </source>
</evidence>
<proteinExistence type="predicted"/>
<evidence type="ECO:0000256" key="1">
    <source>
        <dbReference type="SAM" id="MobiDB-lite"/>
    </source>
</evidence>
<dbReference type="EMBL" id="VTPC01089728">
    <property type="protein sequence ID" value="KAF2885734.1"/>
    <property type="molecule type" value="Genomic_DNA"/>
</dbReference>
<gene>
    <name evidence="3" type="ORF">ILUMI_20438</name>
</gene>
<dbReference type="InterPro" id="IPR036397">
    <property type="entry name" value="RNaseH_sf"/>
</dbReference>
<dbReference type="GO" id="GO:0015074">
    <property type="term" value="P:DNA integration"/>
    <property type="evidence" value="ECO:0007669"/>
    <property type="project" value="InterPro"/>
</dbReference>
<evidence type="ECO:0000313" key="4">
    <source>
        <dbReference type="Proteomes" id="UP000801492"/>
    </source>
</evidence>
<feature type="compositionally biased region" description="Polar residues" evidence="1">
    <location>
        <begin position="106"/>
        <end position="119"/>
    </location>
</feature>
<dbReference type="AlphaFoldDB" id="A0A8K0G4K4"/>
<accession>A0A8K0G4K4</accession>
<feature type="domain" description="Integrase catalytic" evidence="2">
    <location>
        <begin position="1"/>
        <end position="103"/>
    </location>
</feature>
<comment type="caution">
    <text evidence="3">The sequence shown here is derived from an EMBL/GenBank/DDBJ whole genome shotgun (WGS) entry which is preliminary data.</text>
</comment>
<dbReference type="GO" id="GO:0003676">
    <property type="term" value="F:nucleic acid binding"/>
    <property type="evidence" value="ECO:0007669"/>
    <property type="project" value="InterPro"/>
</dbReference>
<keyword evidence="4" id="KW-1185">Reference proteome</keyword>
<dbReference type="Proteomes" id="UP000801492">
    <property type="component" value="Unassembled WGS sequence"/>
</dbReference>
<sequence>MFGTLAYIHSDRGTSFMPQEVKNFLTTNGNAFSRTTPYNPQGNVQAERYNGINWKTVQLALKNKNLPVSHWEAVLNESSALPQMRLHMNECSSLPHYHLPSHEQDYTPSDPTPLQNNPAPTVETHLPKNATTPQSITAPALQNVASRRLPAYL</sequence>
<reference evidence="3" key="1">
    <citation type="submission" date="2019-08" db="EMBL/GenBank/DDBJ databases">
        <title>The genome of the North American firefly Photinus pyralis.</title>
        <authorList>
            <consortium name="Photinus pyralis genome working group"/>
            <person name="Fallon T.R."/>
            <person name="Sander Lower S.E."/>
            <person name="Weng J.-K."/>
        </authorList>
    </citation>
    <scope>NUCLEOTIDE SEQUENCE</scope>
    <source>
        <strain evidence="3">TRF0915ILg1</strain>
        <tissue evidence="3">Whole body</tissue>
    </source>
</reference>
<organism evidence="3 4">
    <name type="scientific">Ignelater luminosus</name>
    <name type="common">Cucubano</name>
    <name type="synonym">Pyrophorus luminosus</name>
    <dbReference type="NCBI Taxonomy" id="2038154"/>
    <lineage>
        <taxon>Eukaryota</taxon>
        <taxon>Metazoa</taxon>
        <taxon>Ecdysozoa</taxon>
        <taxon>Arthropoda</taxon>
        <taxon>Hexapoda</taxon>
        <taxon>Insecta</taxon>
        <taxon>Pterygota</taxon>
        <taxon>Neoptera</taxon>
        <taxon>Endopterygota</taxon>
        <taxon>Coleoptera</taxon>
        <taxon>Polyphaga</taxon>
        <taxon>Elateriformia</taxon>
        <taxon>Elateroidea</taxon>
        <taxon>Elateridae</taxon>
        <taxon>Agrypninae</taxon>
        <taxon>Pyrophorini</taxon>
        <taxon>Ignelater</taxon>
    </lineage>
</organism>
<protein>
    <recommendedName>
        <fullName evidence="2">Integrase catalytic domain-containing protein</fullName>
    </recommendedName>
</protein>